<reference evidence="6 7" key="1">
    <citation type="submission" date="2017-06" db="EMBL/GenBank/DDBJ databases">
        <title>Streptomyces albireticuli Genome sequencing and assembly.</title>
        <authorList>
            <person name="Wang Y."/>
            <person name="Du B."/>
            <person name="Ding Y."/>
            <person name="Liu H."/>
            <person name="Hou Q."/>
            <person name="Liu K."/>
            <person name="Yao L."/>
            <person name="Wang C."/>
        </authorList>
    </citation>
    <scope>NUCLEOTIDE SEQUENCE [LARGE SCALE GENOMIC DNA]</scope>
    <source>
        <strain evidence="6 7">MDJK11</strain>
    </source>
</reference>
<dbReference type="Pfam" id="PF00126">
    <property type="entry name" value="HTH_1"/>
    <property type="match status" value="1"/>
</dbReference>
<proteinExistence type="inferred from homology"/>
<dbReference type="InterPro" id="IPR000847">
    <property type="entry name" value="LysR_HTH_N"/>
</dbReference>
<evidence type="ECO:0000313" key="7">
    <source>
        <dbReference type="Proteomes" id="UP000195755"/>
    </source>
</evidence>
<dbReference type="KEGG" id="salj:SMD11_6260"/>
<dbReference type="FunFam" id="1.10.10.10:FF:000001">
    <property type="entry name" value="LysR family transcriptional regulator"/>
    <property type="match status" value="1"/>
</dbReference>
<feature type="domain" description="HTH lysR-type" evidence="5">
    <location>
        <begin position="3"/>
        <end position="60"/>
    </location>
</feature>
<protein>
    <submittedName>
        <fullName evidence="6">LysR family transcriptional regulator</fullName>
    </submittedName>
</protein>
<evidence type="ECO:0000313" key="6">
    <source>
        <dbReference type="EMBL" id="ARZ71836.1"/>
    </source>
</evidence>
<evidence type="ECO:0000256" key="3">
    <source>
        <dbReference type="ARBA" id="ARBA00023125"/>
    </source>
</evidence>
<dbReference type="AlphaFoldDB" id="A0A1Z2LC12"/>
<evidence type="ECO:0000256" key="2">
    <source>
        <dbReference type="ARBA" id="ARBA00023015"/>
    </source>
</evidence>
<dbReference type="PANTHER" id="PTHR30346">
    <property type="entry name" value="TRANSCRIPTIONAL DUAL REGULATOR HCAR-RELATED"/>
    <property type="match status" value="1"/>
</dbReference>
<dbReference type="SUPFAM" id="SSF46785">
    <property type="entry name" value="Winged helix' DNA-binding domain"/>
    <property type="match status" value="1"/>
</dbReference>
<keyword evidence="2" id="KW-0805">Transcription regulation</keyword>
<dbReference type="InterPro" id="IPR036388">
    <property type="entry name" value="WH-like_DNA-bd_sf"/>
</dbReference>
<dbReference type="RefSeq" id="WP_087929565.1">
    <property type="nucleotide sequence ID" value="NZ_CP021744.1"/>
</dbReference>
<comment type="similarity">
    <text evidence="1">Belongs to the LysR transcriptional regulatory family.</text>
</comment>
<dbReference type="InterPro" id="IPR005119">
    <property type="entry name" value="LysR_subst-bd"/>
</dbReference>
<dbReference type="InterPro" id="IPR036390">
    <property type="entry name" value="WH_DNA-bd_sf"/>
</dbReference>
<accession>A0A1Z2LC12</accession>
<dbReference type="PRINTS" id="PR00039">
    <property type="entry name" value="HTHLYSR"/>
</dbReference>
<dbReference type="GO" id="GO:0003677">
    <property type="term" value="F:DNA binding"/>
    <property type="evidence" value="ECO:0007669"/>
    <property type="project" value="UniProtKB-KW"/>
</dbReference>
<evidence type="ECO:0000259" key="5">
    <source>
        <dbReference type="PROSITE" id="PS50931"/>
    </source>
</evidence>
<dbReference type="EMBL" id="CP021744">
    <property type="protein sequence ID" value="ARZ71836.1"/>
    <property type="molecule type" value="Genomic_DNA"/>
</dbReference>
<name>A0A1Z2LC12_9ACTN</name>
<gene>
    <name evidence="6" type="ORF">SMD11_6260</name>
</gene>
<dbReference type="OrthoDB" id="3636008at2"/>
<dbReference type="GO" id="GO:0003700">
    <property type="term" value="F:DNA-binding transcription factor activity"/>
    <property type="evidence" value="ECO:0007669"/>
    <property type="project" value="InterPro"/>
</dbReference>
<dbReference type="Proteomes" id="UP000195755">
    <property type="component" value="Chromosome"/>
</dbReference>
<keyword evidence="3" id="KW-0238">DNA-binding</keyword>
<dbReference type="PANTHER" id="PTHR30346:SF0">
    <property type="entry name" value="HCA OPERON TRANSCRIPTIONAL ACTIVATOR HCAR"/>
    <property type="match status" value="1"/>
</dbReference>
<keyword evidence="4" id="KW-0804">Transcription</keyword>
<dbReference type="SUPFAM" id="SSF53850">
    <property type="entry name" value="Periplasmic binding protein-like II"/>
    <property type="match status" value="1"/>
</dbReference>
<dbReference type="Gene3D" id="3.40.190.10">
    <property type="entry name" value="Periplasmic binding protein-like II"/>
    <property type="match status" value="2"/>
</dbReference>
<dbReference type="GO" id="GO:0032993">
    <property type="term" value="C:protein-DNA complex"/>
    <property type="evidence" value="ECO:0007669"/>
    <property type="project" value="TreeGrafter"/>
</dbReference>
<dbReference type="PROSITE" id="PS50931">
    <property type="entry name" value="HTH_LYSR"/>
    <property type="match status" value="1"/>
</dbReference>
<evidence type="ECO:0000256" key="1">
    <source>
        <dbReference type="ARBA" id="ARBA00009437"/>
    </source>
</evidence>
<sequence>MTIELRHLRAFLAIAEAGSVTRAAARLHLSQPALSRTLRQLEDHLGARLVDRSTHHLELTAEGRLFRDKAAAAVAAVEAALDPGCLRSRPLRLGHTWAALGDHTVPLLRRWDRTRPGTPLELLRVDDRTAGLTQGKVDAAVLRGGAGAGAGLRTEPLLSEERVVVMPADSPLAALPRITLADLAGRPIVLNTVSGTTTTDLWPPAARPVVAVEVTNTDEWLIAIAAGRALGVSTSATPSNHMHPSLVYRPLVDAPPVPVVLAWREGPAHPALPDLLALVRQVLADGAG</sequence>
<dbReference type="Pfam" id="PF03466">
    <property type="entry name" value="LysR_substrate"/>
    <property type="match status" value="1"/>
</dbReference>
<organism evidence="6 7">
    <name type="scientific">Streptomyces albireticuli</name>
    <dbReference type="NCBI Taxonomy" id="1940"/>
    <lineage>
        <taxon>Bacteria</taxon>
        <taxon>Bacillati</taxon>
        <taxon>Actinomycetota</taxon>
        <taxon>Actinomycetes</taxon>
        <taxon>Kitasatosporales</taxon>
        <taxon>Streptomycetaceae</taxon>
        <taxon>Streptomyces</taxon>
    </lineage>
</organism>
<dbReference type="Gene3D" id="1.10.10.10">
    <property type="entry name" value="Winged helix-like DNA-binding domain superfamily/Winged helix DNA-binding domain"/>
    <property type="match status" value="1"/>
</dbReference>
<evidence type="ECO:0000256" key="4">
    <source>
        <dbReference type="ARBA" id="ARBA00023163"/>
    </source>
</evidence>